<gene>
    <name evidence="1" type="ORF">HNQ68_003419</name>
</gene>
<reference evidence="1 2" key="1">
    <citation type="submission" date="2020-08" db="EMBL/GenBank/DDBJ databases">
        <title>Genomic Encyclopedia of Type Strains, Phase IV (KMG-IV): sequencing the most valuable type-strain genomes for metagenomic binning, comparative biology and taxonomic classification.</title>
        <authorList>
            <person name="Goeker M."/>
        </authorList>
    </citation>
    <scope>NUCLEOTIDE SEQUENCE [LARGE SCALE GENOMIC DNA]</scope>
    <source>
        <strain evidence="1 2">DSM 25620</strain>
    </source>
</reference>
<proteinExistence type="predicted"/>
<keyword evidence="2" id="KW-1185">Reference proteome</keyword>
<dbReference type="AlphaFoldDB" id="A0A7W8AM06"/>
<organism evidence="1 2">
    <name type="scientific">Pseudochrobactrum saccharolyticum</name>
    <dbReference type="NCBI Taxonomy" id="354352"/>
    <lineage>
        <taxon>Bacteria</taxon>
        <taxon>Pseudomonadati</taxon>
        <taxon>Pseudomonadota</taxon>
        <taxon>Alphaproteobacteria</taxon>
        <taxon>Hyphomicrobiales</taxon>
        <taxon>Brucellaceae</taxon>
        <taxon>Pseudochrobactrum</taxon>
    </lineage>
</organism>
<accession>A0A7W8AM06</accession>
<protein>
    <recommendedName>
        <fullName evidence="3">ClbS/DfsB family four-helix bundle protein</fullName>
    </recommendedName>
</protein>
<dbReference type="Gene3D" id="1.20.120.450">
    <property type="entry name" value="dinb family like domain"/>
    <property type="match status" value="1"/>
</dbReference>
<comment type="caution">
    <text evidence="1">The sequence shown here is derived from an EMBL/GenBank/DDBJ whole genome shotgun (WGS) entry which is preliminary data.</text>
</comment>
<dbReference type="Pfam" id="PF08020">
    <property type="entry name" value="DUF1706"/>
    <property type="match status" value="1"/>
</dbReference>
<dbReference type="PANTHER" id="PTHR40658">
    <property type="match status" value="1"/>
</dbReference>
<evidence type="ECO:0000313" key="1">
    <source>
        <dbReference type="EMBL" id="MBB5092853.1"/>
    </source>
</evidence>
<dbReference type="RefSeq" id="WP_151160375.1">
    <property type="nucleotide sequence ID" value="NZ_JACHIL010000009.1"/>
</dbReference>
<sequence length="175" mass="20145">MAIPQTKDELTDAVTVNFDSLMRIVRKVPADRITEKSLDGHAKDTQMSVKDLLAYLTGWNELVIKWLEKDRAGEPIDFPETGFKWNELGRLAQKFYRDYDALTYEALLLRLQAAKETIIQQISERTNEALYGAGWYDKWTMGRMIQFNTSSPYKNACGRLSKWLKTVPADKSQAM</sequence>
<dbReference type="EMBL" id="JACHIL010000009">
    <property type="protein sequence ID" value="MBB5092853.1"/>
    <property type="molecule type" value="Genomic_DNA"/>
</dbReference>
<dbReference type="InterPro" id="IPR012550">
    <property type="entry name" value="DUF1706"/>
</dbReference>
<dbReference type="Proteomes" id="UP000531231">
    <property type="component" value="Unassembled WGS sequence"/>
</dbReference>
<name>A0A7W8AM06_9HYPH</name>
<evidence type="ECO:0000313" key="2">
    <source>
        <dbReference type="Proteomes" id="UP000531231"/>
    </source>
</evidence>
<dbReference type="InterPro" id="IPR034660">
    <property type="entry name" value="DinB/YfiT-like"/>
</dbReference>
<dbReference type="PANTHER" id="PTHR40658:SF3">
    <property type="entry name" value="CLBS_DFSB FAMILY FOUR-HELIX BUNDLE PROTEIN"/>
    <property type="match status" value="1"/>
</dbReference>
<evidence type="ECO:0008006" key="3">
    <source>
        <dbReference type="Google" id="ProtNLM"/>
    </source>
</evidence>
<dbReference type="PIRSF" id="PIRSF031551">
    <property type="entry name" value="DUF1706"/>
    <property type="match status" value="1"/>
</dbReference>